<evidence type="ECO:0000313" key="1">
    <source>
        <dbReference type="EnsemblPlants" id="PGSC0003DMT400085890"/>
    </source>
</evidence>
<reference evidence="1" key="2">
    <citation type="submission" date="2015-06" db="UniProtKB">
        <authorList>
            <consortium name="EnsemblPlants"/>
        </authorList>
    </citation>
    <scope>IDENTIFICATION</scope>
    <source>
        <strain evidence="1">DM1-3 516 R44</strain>
    </source>
</reference>
<name>M1DAH9_SOLTU</name>
<dbReference type="AlphaFoldDB" id="M1DAH9"/>
<dbReference type="InParanoid" id="M1DAH9"/>
<accession>M1DAH9</accession>
<organism evidence="1 2">
    <name type="scientific">Solanum tuberosum</name>
    <name type="common">Potato</name>
    <dbReference type="NCBI Taxonomy" id="4113"/>
    <lineage>
        <taxon>Eukaryota</taxon>
        <taxon>Viridiplantae</taxon>
        <taxon>Streptophyta</taxon>
        <taxon>Embryophyta</taxon>
        <taxon>Tracheophyta</taxon>
        <taxon>Spermatophyta</taxon>
        <taxon>Magnoliopsida</taxon>
        <taxon>eudicotyledons</taxon>
        <taxon>Gunneridae</taxon>
        <taxon>Pentapetalae</taxon>
        <taxon>asterids</taxon>
        <taxon>lamiids</taxon>
        <taxon>Solanales</taxon>
        <taxon>Solanaceae</taxon>
        <taxon>Solanoideae</taxon>
        <taxon>Solaneae</taxon>
        <taxon>Solanum</taxon>
    </lineage>
</organism>
<keyword evidence="2" id="KW-1185">Reference proteome</keyword>
<protein>
    <submittedName>
        <fullName evidence="1">Uncharacterized protein</fullName>
    </submittedName>
</protein>
<reference evidence="2" key="1">
    <citation type="journal article" date="2011" name="Nature">
        <title>Genome sequence and analysis of the tuber crop potato.</title>
        <authorList>
            <consortium name="The Potato Genome Sequencing Consortium"/>
        </authorList>
    </citation>
    <scope>NUCLEOTIDE SEQUENCE [LARGE SCALE GENOMIC DNA]</scope>
    <source>
        <strain evidence="2">cv. DM1-3 516 R44</strain>
    </source>
</reference>
<evidence type="ECO:0000313" key="2">
    <source>
        <dbReference type="Proteomes" id="UP000011115"/>
    </source>
</evidence>
<dbReference type="PaxDb" id="4113-PGSC0003DMT400085890"/>
<dbReference type="EnsemblPlants" id="PGSC0003DMT400085890">
    <property type="protein sequence ID" value="PGSC0003DMT400085890"/>
    <property type="gene ID" value="PGSC0003DMG400035461"/>
</dbReference>
<dbReference type="HOGENOM" id="CLU_2019329_0_0_1"/>
<proteinExistence type="predicted"/>
<dbReference type="Gramene" id="PGSC0003DMT400085890">
    <property type="protein sequence ID" value="PGSC0003DMT400085890"/>
    <property type="gene ID" value="PGSC0003DMG400035461"/>
</dbReference>
<dbReference type="Proteomes" id="UP000011115">
    <property type="component" value="Unassembled WGS sequence"/>
</dbReference>
<sequence length="123" mass="13972">MPMPFTHVPNDENKFDIAKFVWDQKDAVASQKKTEAALRQSKKKIDLHTRTDSKVVPISSHITPSEDLVFLNSGPSIQHVHLEVSKYDMTPEGHNLIKHGLPDNRGVCQERSILDNDLINFDQ</sequence>